<dbReference type="InterPro" id="IPR036264">
    <property type="entry name" value="Bact_exopeptidase_dim_dom"/>
</dbReference>
<feature type="binding site" evidence="2">
    <location>
        <position position="99"/>
    </location>
    <ligand>
        <name>Mn(2+)</name>
        <dbReference type="ChEBI" id="CHEBI:29035"/>
        <label>2</label>
    </ligand>
</feature>
<dbReference type="GO" id="GO:0050118">
    <property type="term" value="F:N-acetyldiaminopimelate deacetylase activity"/>
    <property type="evidence" value="ECO:0007669"/>
    <property type="project" value="UniProtKB-ARBA"/>
</dbReference>
<feature type="domain" description="Peptidase M20 dimerisation" evidence="3">
    <location>
        <begin position="184"/>
        <end position="275"/>
    </location>
</feature>
<evidence type="ECO:0000313" key="5">
    <source>
        <dbReference type="Proteomes" id="UP000319483"/>
    </source>
</evidence>
<reference evidence="4 5" key="1">
    <citation type="submission" date="2019-07" db="EMBL/GenBank/DDBJ databases">
        <title>Gilliamella genomes.</title>
        <authorList>
            <person name="Zheng H."/>
        </authorList>
    </citation>
    <scope>NUCLEOTIDE SEQUENCE [LARGE SCALE GENOMIC DNA]</scope>
    <source>
        <strain evidence="4 5">W8127</strain>
    </source>
</reference>
<gene>
    <name evidence="4" type="ORF">FPQ15_06870</name>
</gene>
<dbReference type="InterPro" id="IPR017439">
    <property type="entry name" value="Amidohydrolase"/>
</dbReference>
<dbReference type="GO" id="GO:0019877">
    <property type="term" value="P:diaminopimelate biosynthetic process"/>
    <property type="evidence" value="ECO:0007669"/>
    <property type="project" value="UniProtKB-ARBA"/>
</dbReference>
<accession>A0A556SCM1</accession>
<organism evidence="4 5">
    <name type="scientific">Gilliamella apicola</name>
    <dbReference type="NCBI Taxonomy" id="1196095"/>
    <lineage>
        <taxon>Bacteria</taxon>
        <taxon>Pseudomonadati</taxon>
        <taxon>Pseudomonadota</taxon>
        <taxon>Gammaproteobacteria</taxon>
        <taxon>Orbales</taxon>
        <taxon>Orbaceae</taxon>
        <taxon>Gilliamella</taxon>
    </lineage>
</organism>
<dbReference type="SUPFAM" id="SSF53187">
    <property type="entry name" value="Zn-dependent exopeptidases"/>
    <property type="match status" value="1"/>
</dbReference>
<dbReference type="Proteomes" id="UP000319483">
    <property type="component" value="Unassembled WGS sequence"/>
</dbReference>
<protein>
    <submittedName>
        <fullName evidence="4">Amidohydrolase</fullName>
    </submittedName>
</protein>
<sequence length="383" mass="42139">MSTINELKSDMITWRHHIHAHPETAFEELNTTKFIIEKLKSFGINELYTEFAPTGVVGIIKGNKDGRWIALRADIDALDIIEENKITYCSTIPGKMHACGHDGHTATLLGTAKYLSEHRDFAGTVVVIFQPAEENEGGARVMVENGLFERFPIEAVYGIHNQPNMQLNHFYVTHGPMMASYDVFEIKITGVGAHAAAPHLSKDTILTATQIVNGLQSIVSRNADPLSSLVVSVTQIHSGDTWNVIPQQAVIRGTVRTFDAKIQDMAENRIKQIATGIASTFEAKAEVDYQRRYPATINYAKQADIAIKAAKNVVGEASVIIDPNPSMGAEDFAFMLKKIPGAYVWLGAGQGANLHNPAYNFNDEVLTTGVEYFIEIVNQELGK</sequence>
<feature type="binding site" evidence="2">
    <location>
        <position position="101"/>
    </location>
    <ligand>
        <name>Mn(2+)</name>
        <dbReference type="ChEBI" id="CHEBI:29035"/>
        <label>2</label>
    </ligand>
</feature>
<dbReference type="Pfam" id="PF07687">
    <property type="entry name" value="M20_dimer"/>
    <property type="match status" value="1"/>
</dbReference>
<dbReference type="SUPFAM" id="SSF55031">
    <property type="entry name" value="Bacterial exopeptidase dimerisation domain"/>
    <property type="match status" value="1"/>
</dbReference>
<feature type="binding site" evidence="2">
    <location>
        <position position="160"/>
    </location>
    <ligand>
        <name>Mn(2+)</name>
        <dbReference type="ChEBI" id="CHEBI:29035"/>
        <label>2</label>
    </ligand>
</feature>
<dbReference type="Gene3D" id="3.30.70.360">
    <property type="match status" value="1"/>
</dbReference>
<feature type="binding site" evidence="2">
    <location>
        <position position="134"/>
    </location>
    <ligand>
        <name>Mn(2+)</name>
        <dbReference type="ChEBI" id="CHEBI:29035"/>
        <label>2</label>
    </ligand>
</feature>
<dbReference type="Pfam" id="PF01546">
    <property type="entry name" value="Peptidase_M20"/>
    <property type="match status" value="1"/>
</dbReference>
<evidence type="ECO:0000259" key="3">
    <source>
        <dbReference type="Pfam" id="PF07687"/>
    </source>
</evidence>
<evidence type="ECO:0000313" key="4">
    <source>
        <dbReference type="EMBL" id="TSJ98872.1"/>
    </source>
</evidence>
<dbReference type="InterPro" id="IPR011650">
    <property type="entry name" value="Peptidase_M20_dimer"/>
</dbReference>
<comment type="cofactor">
    <cofactor evidence="2">
        <name>Mn(2+)</name>
        <dbReference type="ChEBI" id="CHEBI:29035"/>
    </cofactor>
    <text evidence="2">The Mn(2+) ion enhances activity.</text>
</comment>
<evidence type="ECO:0000256" key="1">
    <source>
        <dbReference type="ARBA" id="ARBA00022801"/>
    </source>
</evidence>
<dbReference type="EMBL" id="VMHM01000008">
    <property type="protein sequence ID" value="TSJ98872.1"/>
    <property type="molecule type" value="Genomic_DNA"/>
</dbReference>
<dbReference type="FunFam" id="3.30.70.360:FF:000001">
    <property type="entry name" value="N-acetyldiaminopimelate deacetylase"/>
    <property type="match status" value="1"/>
</dbReference>
<dbReference type="PANTHER" id="PTHR11014:SF63">
    <property type="entry name" value="METALLOPEPTIDASE, PUTATIVE (AFU_ORTHOLOGUE AFUA_6G09600)-RELATED"/>
    <property type="match status" value="1"/>
</dbReference>
<keyword evidence="2" id="KW-0479">Metal-binding</keyword>
<dbReference type="GO" id="GO:0046872">
    <property type="term" value="F:metal ion binding"/>
    <property type="evidence" value="ECO:0007669"/>
    <property type="project" value="UniProtKB-KW"/>
</dbReference>
<dbReference type="AlphaFoldDB" id="A0A556SCM1"/>
<dbReference type="Gene3D" id="3.40.630.10">
    <property type="entry name" value="Zn peptidases"/>
    <property type="match status" value="1"/>
</dbReference>
<proteinExistence type="predicted"/>
<keyword evidence="2" id="KW-0464">Manganese</keyword>
<evidence type="ECO:0000256" key="2">
    <source>
        <dbReference type="PIRSR" id="PIRSR005962-1"/>
    </source>
</evidence>
<dbReference type="RefSeq" id="WP_144091916.1">
    <property type="nucleotide sequence ID" value="NZ_VMHM01000008.1"/>
</dbReference>
<comment type="caution">
    <text evidence="4">The sequence shown here is derived from an EMBL/GenBank/DDBJ whole genome shotgun (WGS) entry which is preliminary data.</text>
</comment>
<dbReference type="NCBIfam" id="TIGR01891">
    <property type="entry name" value="amidohydrolases"/>
    <property type="match status" value="1"/>
</dbReference>
<dbReference type="InterPro" id="IPR002933">
    <property type="entry name" value="Peptidase_M20"/>
</dbReference>
<dbReference type="PANTHER" id="PTHR11014">
    <property type="entry name" value="PEPTIDASE M20 FAMILY MEMBER"/>
    <property type="match status" value="1"/>
</dbReference>
<dbReference type="PIRSF" id="PIRSF005962">
    <property type="entry name" value="Pept_M20D_amidohydro"/>
    <property type="match status" value="1"/>
</dbReference>
<name>A0A556SCM1_9GAMM</name>
<keyword evidence="1 4" id="KW-0378">Hydrolase</keyword>
<dbReference type="CDD" id="cd05666">
    <property type="entry name" value="M20_Acy1-like"/>
    <property type="match status" value="1"/>
</dbReference>
<feature type="binding site" evidence="2">
    <location>
        <position position="355"/>
    </location>
    <ligand>
        <name>Mn(2+)</name>
        <dbReference type="ChEBI" id="CHEBI:29035"/>
        <label>2</label>
    </ligand>
</feature>